<proteinExistence type="predicted"/>
<accession>A0A9Q0LES0</accession>
<gene>
    <name evidence="3" type="ORF">M0811_10814</name>
</gene>
<comment type="caution">
    <text evidence="3">The sequence shown here is derived from an EMBL/GenBank/DDBJ whole genome shotgun (WGS) entry which is preliminary data.</text>
</comment>
<dbReference type="PROSITE" id="PS51205">
    <property type="entry name" value="VPS9"/>
    <property type="match status" value="1"/>
</dbReference>
<evidence type="ECO:0000259" key="2">
    <source>
        <dbReference type="PROSITE" id="PS51205"/>
    </source>
</evidence>
<dbReference type="Pfam" id="PF02204">
    <property type="entry name" value="VPS9"/>
    <property type="match status" value="1"/>
</dbReference>
<dbReference type="Gene3D" id="1.20.1050.80">
    <property type="entry name" value="VPS9 domain"/>
    <property type="match status" value="1"/>
</dbReference>
<dbReference type="InterPro" id="IPR037191">
    <property type="entry name" value="VPS9_dom_sf"/>
</dbReference>
<dbReference type="SUPFAM" id="SSF109993">
    <property type="entry name" value="VPS9 domain"/>
    <property type="match status" value="1"/>
</dbReference>
<evidence type="ECO:0000313" key="3">
    <source>
        <dbReference type="EMBL" id="KAJ5070545.1"/>
    </source>
</evidence>
<evidence type="ECO:0000313" key="4">
    <source>
        <dbReference type="Proteomes" id="UP001149090"/>
    </source>
</evidence>
<evidence type="ECO:0000256" key="1">
    <source>
        <dbReference type="SAM" id="Coils"/>
    </source>
</evidence>
<sequence length="474" mass="56563">MFYNHLTNARRLESIDKKQEALQAYIQTFNIIIENLSKPEIYFQAEELSETSKKSIETNFEICRTCIQKIQTLFSQLPKTSTEERELLQLKKEDENPKDNLLSVFRKINKKPLSIFRNLIFRTKVLKIEQNERFLEFYQNIHYRYDLKLKESINTNAEFEKEYQLKKKESEIIFENILKEMKNKENKIEEIISKSFQMNLSEALNLENGLNSTEKEDVQALIEYCGEKKIFIDEFKKDDLNDFLTKFVDQAILKHEDVNRAYQKFINFFVKLKESYSKFDYEVMIFLLDQFLKTHFLPMNKSKSLRTLCCLKTQETIFQELYSNVIELYHQKYTKVNNQINQNINKRKTEEMKQFAIPTKLMDIFKSDEESKTTNFIEEISSHFKQISSTKSPKEKFELLQTITKKILEKIGSISKEIQINDLLPLYNFLLAKSEIEFPFSQLIFLNNFISIYQLKSFDGFNFFLFSSSVISFL</sequence>
<dbReference type="AlphaFoldDB" id="A0A9Q0LES0"/>
<name>A0A9Q0LES0_ANAIG</name>
<keyword evidence="1" id="KW-0175">Coiled coil</keyword>
<reference evidence="3" key="1">
    <citation type="submission" date="2022-10" db="EMBL/GenBank/DDBJ databases">
        <title>Novel sulphate-reducing endosymbionts in the free-living metamonad Anaeramoeba.</title>
        <authorList>
            <person name="Jerlstrom-Hultqvist J."/>
            <person name="Cepicka I."/>
            <person name="Gallot-Lavallee L."/>
            <person name="Salas-Leiva D."/>
            <person name="Curtis B.A."/>
            <person name="Zahonova K."/>
            <person name="Pipaliya S."/>
            <person name="Dacks J."/>
            <person name="Roger A.J."/>
        </authorList>
    </citation>
    <scope>NUCLEOTIDE SEQUENCE</scope>
    <source>
        <strain evidence="3">BMAN</strain>
    </source>
</reference>
<feature type="domain" description="VPS9" evidence="2">
    <location>
        <begin position="334"/>
        <end position="474"/>
    </location>
</feature>
<keyword evidence="4" id="KW-1185">Reference proteome</keyword>
<feature type="coiled-coil region" evidence="1">
    <location>
        <begin position="149"/>
        <end position="194"/>
    </location>
</feature>
<organism evidence="3 4">
    <name type="scientific">Anaeramoeba ignava</name>
    <name type="common">Anaerobic marine amoeba</name>
    <dbReference type="NCBI Taxonomy" id="1746090"/>
    <lineage>
        <taxon>Eukaryota</taxon>
        <taxon>Metamonada</taxon>
        <taxon>Anaeramoebidae</taxon>
        <taxon>Anaeramoeba</taxon>
    </lineage>
</organism>
<protein>
    <submittedName>
        <fullName evidence="3">Protein sprint</fullName>
    </submittedName>
</protein>
<dbReference type="Proteomes" id="UP001149090">
    <property type="component" value="Unassembled WGS sequence"/>
</dbReference>
<dbReference type="EMBL" id="JAPDFW010000094">
    <property type="protein sequence ID" value="KAJ5070545.1"/>
    <property type="molecule type" value="Genomic_DNA"/>
</dbReference>
<dbReference type="InterPro" id="IPR003123">
    <property type="entry name" value="VPS9"/>
</dbReference>